<comment type="subunit">
    <text evidence="5">Homodimer.</text>
</comment>
<evidence type="ECO:0000313" key="8">
    <source>
        <dbReference type="EMBL" id="VWO98403.1"/>
    </source>
</evidence>
<dbReference type="GO" id="GO:0010833">
    <property type="term" value="P:telomere maintenance via telomere lengthening"/>
    <property type="evidence" value="ECO:0007669"/>
    <property type="project" value="UniProtKB-UniRule"/>
</dbReference>
<evidence type="ECO:0000256" key="4">
    <source>
        <dbReference type="ARBA" id="ARBA00023242"/>
    </source>
</evidence>
<evidence type="ECO:0000256" key="6">
    <source>
        <dbReference type="SAM" id="MobiDB-lite"/>
    </source>
</evidence>
<dbReference type="InterPro" id="IPR039595">
    <property type="entry name" value="TE2IP/Rap1"/>
</dbReference>
<evidence type="ECO:0000256" key="1">
    <source>
        <dbReference type="ARBA" id="ARBA00010467"/>
    </source>
</evidence>
<dbReference type="PANTHER" id="PTHR16466">
    <property type="entry name" value="TELOMERE REPEAT-BINDING FACTOR 2-INTERACTING PROTEIN 1"/>
    <property type="match status" value="1"/>
</dbReference>
<keyword evidence="4 5" id="KW-0539">Nucleus</keyword>
<proteinExistence type="inferred from homology"/>
<dbReference type="GO" id="GO:0042162">
    <property type="term" value="F:telomeric DNA binding"/>
    <property type="evidence" value="ECO:0007669"/>
    <property type="project" value="TreeGrafter"/>
</dbReference>
<gene>
    <name evidence="8" type="primary">G4MUR7</name>
</gene>
<organism evidence="8">
    <name type="scientific">Ganoderma boninense</name>
    <dbReference type="NCBI Taxonomy" id="34458"/>
    <lineage>
        <taxon>Eukaryota</taxon>
        <taxon>Fungi</taxon>
        <taxon>Dikarya</taxon>
        <taxon>Basidiomycota</taxon>
        <taxon>Agaricomycotina</taxon>
        <taxon>Agaricomycetes</taxon>
        <taxon>Polyporales</taxon>
        <taxon>Polyporaceae</taxon>
        <taxon>Ganoderma</taxon>
    </lineage>
</organism>
<accession>A0A5K1JZN7</accession>
<evidence type="ECO:0000256" key="2">
    <source>
        <dbReference type="ARBA" id="ARBA00022454"/>
    </source>
</evidence>
<feature type="domain" description="TERF2-interacting telomeric protein 1 Myb" evidence="7">
    <location>
        <begin position="12"/>
        <end position="67"/>
    </location>
</feature>
<dbReference type="Pfam" id="PF08914">
    <property type="entry name" value="Myb_Rap1"/>
    <property type="match status" value="1"/>
</dbReference>
<dbReference type="InterPro" id="IPR015010">
    <property type="entry name" value="TERF2IP_Myb"/>
</dbReference>
<dbReference type="InterPro" id="IPR009057">
    <property type="entry name" value="Homeodomain-like_sf"/>
</dbReference>
<sequence length="163" mass="18680">MPARSSSHRNEFSTREDDYLAQYIAKYNPQREGRTGNKLYQRLVENAEGKWPWHKRHTWQSWRERYRTDQARFDRRITKLLLTKSAAKPSGSGPSASPAQPPAKAKANARARASESPAPEKRERVPYTMEDDDNLAEYLAANSLSRQGRQGKNLYEAIADTIS</sequence>
<comment type="function">
    <text evidence="5">Involved in the regulation of telomere length, clustering and has a specific role in telomere position effect (TPE).</text>
</comment>
<dbReference type="GO" id="GO:0070187">
    <property type="term" value="C:shelterin complex"/>
    <property type="evidence" value="ECO:0007669"/>
    <property type="project" value="TreeGrafter"/>
</dbReference>
<dbReference type="CDD" id="cd11655">
    <property type="entry name" value="rap1_myb-like"/>
    <property type="match status" value="1"/>
</dbReference>
<dbReference type="PANTHER" id="PTHR16466:SF6">
    <property type="entry name" value="TELOMERIC REPEAT-BINDING FACTOR 2-INTERACTING PROTEIN 1"/>
    <property type="match status" value="1"/>
</dbReference>
<comment type="similarity">
    <text evidence="1 5">Belongs to the RAP1 family.</text>
</comment>
<comment type="subcellular location">
    <subcellularLocation>
        <location evidence="5">Nucleus</location>
    </subcellularLocation>
    <subcellularLocation>
        <location evidence="5">Chromosome</location>
        <location evidence="5">Telomere</location>
    </subcellularLocation>
</comment>
<name>A0A5K1JZN7_9APHY</name>
<keyword evidence="3 5" id="KW-0779">Telomere</keyword>
<evidence type="ECO:0000259" key="7">
    <source>
        <dbReference type="Pfam" id="PF08914"/>
    </source>
</evidence>
<feature type="region of interest" description="Disordered" evidence="6">
    <location>
        <begin position="84"/>
        <end position="131"/>
    </location>
</feature>
<dbReference type="Gene3D" id="1.10.10.60">
    <property type="entry name" value="Homeodomain-like"/>
    <property type="match status" value="2"/>
</dbReference>
<dbReference type="SUPFAM" id="SSF46689">
    <property type="entry name" value="Homeodomain-like"/>
    <property type="match status" value="1"/>
</dbReference>
<dbReference type="AlphaFoldDB" id="A0A5K1JZN7"/>
<evidence type="ECO:0000256" key="5">
    <source>
        <dbReference type="RuleBase" id="RU367107"/>
    </source>
</evidence>
<keyword evidence="2 5" id="KW-0158">Chromosome</keyword>
<dbReference type="EMBL" id="LR726924">
    <property type="protein sequence ID" value="VWO98403.1"/>
    <property type="molecule type" value="Genomic_DNA"/>
</dbReference>
<feature type="compositionally biased region" description="Low complexity" evidence="6">
    <location>
        <begin position="84"/>
        <end position="111"/>
    </location>
</feature>
<reference evidence="8" key="1">
    <citation type="submission" date="2019-10" db="EMBL/GenBank/DDBJ databases">
        <authorList>
            <person name="Nor Muhammad N."/>
        </authorList>
    </citation>
    <scope>NUCLEOTIDE SEQUENCE</scope>
</reference>
<protein>
    <recommendedName>
        <fullName evidence="5">DNA-binding protein RAP1</fullName>
    </recommendedName>
</protein>
<dbReference type="GO" id="GO:0031848">
    <property type="term" value="P:protection from non-homologous end joining at telomere"/>
    <property type="evidence" value="ECO:0007669"/>
    <property type="project" value="TreeGrafter"/>
</dbReference>
<evidence type="ECO:0000256" key="3">
    <source>
        <dbReference type="ARBA" id="ARBA00022895"/>
    </source>
</evidence>